<dbReference type="Proteomes" id="UP000256924">
    <property type="component" value="Unassembled WGS sequence"/>
</dbReference>
<dbReference type="Pfam" id="PF21939">
    <property type="entry name" value="Gp10_C"/>
    <property type="match status" value="1"/>
</dbReference>
<dbReference type="CDD" id="cd22641">
    <property type="entry name" value="C24-like"/>
    <property type="match status" value="1"/>
</dbReference>
<dbReference type="SUPFAM" id="SSF88874">
    <property type="entry name" value="Receptor-binding domain of short tail fibre protein gp12"/>
    <property type="match status" value="1"/>
</dbReference>
<gene>
    <name evidence="2" type="ORF">DRF68_12650</name>
</gene>
<comment type="caution">
    <text evidence="2">The sequence shown here is derived from an EMBL/GenBank/DDBJ whole genome shotgun (WGS) entry which is preliminary data.</text>
</comment>
<organism evidence="2 3">
    <name type="scientific">Candidatus Chryseobacterium massiliense</name>
    <dbReference type="NCBI Taxonomy" id="204089"/>
    <lineage>
        <taxon>Bacteria</taxon>
        <taxon>Pseudomonadati</taxon>
        <taxon>Bacteroidota</taxon>
        <taxon>Flavobacteriia</taxon>
        <taxon>Flavobacteriales</taxon>
        <taxon>Weeksellaceae</taxon>
        <taxon>Chryseobacterium group</taxon>
        <taxon>Chryseobacterium</taxon>
    </lineage>
</organism>
<keyword evidence="3" id="KW-1185">Reference proteome</keyword>
<dbReference type="AlphaFoldDB" id="A0A3D9B2N8"/>
<dbReference type="InterPro" id="IPR053827">
    <property type="entry name" value="Gp10_C"/>
</dbReference>
<reference evidence="2 3" key="1">
    <citation type="journal article" date="2004" name="Emerg. Infect. Dis.">
        <title>Amoebae-resisting bacteria isolated from human nasal swabs by amoebal coculture.</title>
        <authorList>
            <person name="Greub G."/>
            <person name="La Scola B."/>
            <person name="Raoult D."/>
        </authorList>
    </citation>
    <scope>NUCLEOTIDE SEQUENCE [LARGE SCALE GENOMIC DNA]</scope>
    <source>
        <strain evidence="2 3">CCUG 51329</strain>
    </source>
</reference>
<name>A0A3D9B2N8_9FLAO</name>
<sequence>MRININFNQTGGVPMTNDLMSVIMEAIATYNVLADVAGDLTILSGCVQSGSTISPGYVVVNGDVLYFEGGTLNSTVFVETTENIETFQDQIDRVLWTKKTLKFGLSTPPNLYNWSDFVRLDSLKVMKNKLDQAATQSQIATINSRLELLELKTAPIINGGIVVAWRKPVDEIPAGWKECLDFRGKTIVGWNPNESEFANLNSNVGSKTHTLTISEMPSHNHQIFGQDNNANPIGATSNEVANVENAGSFNRYSSSVGGGQPHNNIQPSRIALFIEPNFQ</sequence>
<evidence type="ECO:0000259" key="1">
    <source>
        <dbReference type="Pfam" id="PF21939"/>
    </source>
</evidence>
<accession>A0A3D9B2N8</accession>
<feature type="domain" description="Baseplate structural protein Gp10 C-terminal" evidence="1">
    <location>
        <begin position="183"/>
        <end position="270"/>
    </location>
</feature>
<protein>
    <recommendedName>
        <fullName evidence="1">Baseplate structural protein Gp10 C-terminal domain-containing protein</fullName>
    </recommendedName>
</protein>
<evidence type="ECO:0000313" key="2">
    <source>
        <dbReference type="EMBL" id="REC47885.1"/>
    </source>
</evidence>
<dbReference type="EMBL" id="QNVU01000024">
    <property type="protein sequence ID" value="REC47885.1"/>
    <property type="molecule type" value="Genomic_DNA"/>
</dbReference>
<proteinExistence type="predicted"/>
<evidence type="ECO:0000313" key="3">
    <source>
        <dbReference type="Proteomes" id="UP000256924"/>
    </source>
</evidence>